<protein>
    <submittedName>
        <fullName evidence="2">Uncharacterized protein</fullName>
    </submittedName>
</protein>
<comment type="caution">
    <text evidence="2">The sequence shown here is derived from an EMBL/GenBank/DDBJ whole genome shotgun (WGS) entry which is preliminary data.</text>
</comment>
<feature type="transmembrane region" description="Helical" evidence="1">
    <location>
        <begin position="77"/>
        <end position="98"/>
    </location>
</feature>
<proteinExistence type="predicted"/>
<accession>A0A8J4UXL6</accession>
<evidence type="ECO:0000313" key="2">
    <source>
        <dbReference type="EMBL" id="KAF2071085.1"/>
    </source>
</evidence>
<dbReference type="Proteomes" id="UP000695562">
    <property type="component" value="Unassembled WGS sequence"/>
</dbReference>
<dbReference type="EMBL" id="AJWJ01000414">
    <property type="protein sequence ID" value="KAF2071085.1"/>
    <property type="molecule type" value="Genomic_DNA"/>
</dbReference>
<sequence length="100" mass="11013">MSTAVEIITPTTTIINNMENNNDNNNNTNKNEVSIDISESSSLDDTYDIISIDESIKEDETPKEDLEVSPPLSPTTLHIATAFLCFLLLSLIGLIVLVKF</sequence>
<name>A0A8J4UXL6_9MYCE</name>
<gene>
    <name evidence="2" type="ORF">CYY_007589</name>
</gene>
<dbReference type="AlphaFoldDB" id="A0A8J4UXL6"/>
<feature type="non-terminal residue" evidence="2">
    <location>
        <position position="1"/>
    </location>
</feature>
<organism evidence="2 3">
    <name type="scientific">Polysphondylium violaceum</name>
    <dbReference type="NCBI Taxonomy" id="133409"/>
    <lineage>
        <taxon>Eukaryota</taxon>
        <taxon>Amoebozoa</taxon>
        <taxon>Evosea</taxon>
        <taxon>Eumycetozoa</taxon>
        <taxon>Dictyostelia</taxon>
        <taxon>Dictyosteliales</taxon>
        <taxon>Dictyosteliaceae</taxon>
        <taxon>Polysphondylium</taxon>
    </lineage>
</organism>
<evidence type="ECO:0000313" key="3">
    <source>
        <dbReference type="Proteomes" id="UP000695562"/>
    </source>
</evidence>
<reference evidence="2" key="1">
    <citation type="submission" date="2020-01" db="EMBL/GenBank/DDBJ databases">
        <title>Development of genomics and gene disruption for Polysphondylium violaceum indicates a role for the polyketide synthase stlB in stalk morphogenesis.</title>
        <authorList>
            <person name="Narita B."/>
            <person name="Kawabe Y."/>
            <person name="Kin K."/>
            <person name="Saito T."/>
            <person name="Gibbs R."/>
            <person name="Kuspa A."/>
            <person name="Muzny D."/>
            <person name="Queller D."/>
            <person name="Richards S."/>
            <person name="Strassman J."/>
            <person name="Sucgang R."/>
            <person name="Worley K."/>
            <person name="Schaap P."/>
        </authorList>
    </citation>
    <scope>NUCLEOTIDE SEQUENCE</scope>
    <source>
        <strain evidence="2">QSvi11</strain>
    </source>
</reference>
<evidence type="ECO:0000256" key="1">
    <source>
        <dbReference type="SAM" id="Phobius"/>
    </source>
</evidence>
<keyword evidence="1" id="KW-0812">Transmembrane</keyword>
<keyword evidence="1" id="KW-0472">Membrane</keyword>
<keyword evidence="3" id="KW-1185">Reference proteome</keyword>
<keyword evidence="1" id="KW-1133">Transmembrane helix</keyword>